<dbReference type="AlphaFoldDB" id="A0A2R6AX37"/>
<dbReference type="EMBL" id="NEXJ01000063">
    <property type="protein sequence ID" value="PSN90950.1"/>
    <property type="molecule type" value="Genomic_DNA"/>
</dbReference>
<accession>A0A2R6AX37</accession>
<evidence type="ECO:0000313" key="1">
    <source>
        <dbReference type="EMBL" id="PSN90950.1"/>
    </source>
</evidence>
<name>A0A2R6AX37_9ARCH</name>
<sequence length="74" mass="8237">MKDKLFKIRVLKYFRLTLLDFTRLFSQVIRMSVGWGLLLGRCSVGVVSACLGVQICFARAKISAVDIWVVGVGS</sequence>
<gene>
    <name evidence="1" type="ORF">B9Q08_03735</name>
</gene>
<organism evidence="1 2">
    <name type="scientific">Candidatus Marsarchaeota G2 archaeon ECH_B_SAG-M15</name>
    <dbReference type="NCBI Taxonomy" id="1978162"/>
    <lineage>
        <taxon>Archaea</taxon>
        <taxon>Candidatus Marsarchaeota</taxon>
        <taxon>Candidatus Marsarchaeota group 2</taxon>
    </lineage>
</organism>
<reference evidence="1 2" key="1">
    <citation type="submission" date="2017-04" db="EMBL/GenBank/DDBJ databases">
        <title>Novel microbial lineages endemic to geothermal iron-oxide mats fill important gaps in the evolutionary history of Archaea.</title>
        <authorList>
            <person name="Jay Z.J."/>
            <person name="Beam J.P."/>
            <person name="Dlakic M."/>
            <person name="Rusch D.B."/>
            <person name="Kozubal M.A."/>
            <person name="Inskeep W.P."/>
        </authorList>
    </citation>
    <scope>NUCLEOTIDE SEQUENCE [LARGE SCALE GENOMIC DNA]</scope>
    <source>
        <strain evidence="1">ECH_B_SAG-M15</strain>
    </source>
</reference>
<evidence type="ECO:0000313" key="2">
    <source>
        <dbReference type="Proteomes" id="UP000240490"/>
    </source>
</evidence>
<proteinExistence type="predicted"/>
<comment type="caution">
    <text evidence="1">The sequence shown here is derived from an EMBL/GenBank/DDBJ whole genome shotgun (WGS) entry which is preliminary data.</text>
</comment>
<dbReference type="Proteomes" id="UP000240490">
    <property type="component" value="Unassembled WGS sequence"/>
</dbReference>
<protein>
    <submittedName>
        <fullName evidence="1">Uncharacterized protein</fullName>
    </submittedName>
</protein>